<evidence type="ECO:0000313" key="1">
    <source>
        <dbReference type="EMBL" id="KIM34453.1"/>
    </source>
</evidence>
<gene>
    <name evidence="1" type="ORF">M408DRAFT_325850</name>
</gene>
<dbReference type="AlphaFoldDB" id="A0A0C2X8S8"/>
<evidence type="ECO:0000313" key="2">
    <source>
        <dbReference type="Proteomes" id="UP000054097"/>
    </source>
</evidence>
<sequence length="78" mass="8883">MSCRQSQANLWPETAAQIASLLPGISTRFMVYPLISKLQGCLCFIFGGTRMDERERFCPGRAAQHAYTHDPETWLTLY</sequence>
<name>A0A0C2X8S8_SERVB</name>
<keyword evidence="2" id="KW-1185">Reference proteome</keyword>
<dbReference type="EMBL" id="KN824277">
    <property type="protein sequence ID" value="KIM34453.1"/>
    <property type="molecule type" value="Genomic_DNA"/>
</dbReference>
<proteinExistence type="predicted"/>
<dbReference type="Proteomes" id="UP000054097">
    <property type="component" value="Unassembled WGS sequence"/>
</dbReference>
<organism evidence="1 2">
    <name type="scientific">Serendipita vermifera MAFF 305830</name>
    <dbReference type="NCBI Taxonomy" id="933852"/>
    <lineage>
        <taxon>Eukaryota</taxon>
        <taxon>Fungi</taxon>
        <taxon>Dikarya</taxon>
        <taxon>Basidiomycota</taxon>
        <taxon>Agaricomycotina</taxon>
        <taxon>Agaricomycetes</taxon>
        <taxon>Sebacinales</taxon>
        <taxon>Serendipitaceae</taxon>
        <taxon>Serendipita</taxon>
    </lineage>
</organism>
<reference evidence="1 2" key="1">
    <citation type="submission" date="2014-04" db="EMBL/GenBank/DDBJ databases">
        <authorList>
            <consortium name="DOE Joint Genome Institute"/>
            <person name="Kuo A."/>
            <person name="Zuccaro A."/>
            <person name="Kohler A."/>
            <person name="Nagy L.G."/>
            <person name="Floudas D."/>
            <person name="Copeland A."/>
            <person name="Barry K.W."/>
            <person name="Cichocki N."/>
            <person name="Veneault-Fourrey C."/>
            <person name="LaButti K."/>
            <person name="Lindquist E.A."/>
            <person name="Lipzen A."/>
            <person name="Lundell T."/>
            <person name="Morin E."/>
            <person name="Murat C."/>
            <person name="Sun H."/>
            <person name="Tunlid A."/>
            <person name="Henrissat B."/>
            <person name="Grigoriev I.V."/>
            <person name="Hibbett D.S."/>
            <person name="Martin F."/>
            <person name="Nordberg H.P."/>
            <person name="Cantor M.N."/>
            <person name="Hua S.X."/>
        </authorList>
    </citation>
    <scope>NUCLEOTIDE SEQUENCE [LARGE SCALE GENOMIC DNA]</scope>
    <source>
        <strain evidence="1 2">MAFF 305830</strain>
    </source>
</reference>
<protein>
    <submittedName>
        <fullName evidence="1">Uncharacterized protein</fullName>
    </submittedName>
</protein>
<dbReference type="HOGENOM" id="CLU_2628738_0_0_1"/>
<feature type="non-terminal residue" evidence="1">
    <location>
        <position position="78"/>
    </location>
</feature>
<reference evidence="2" key="2">
    <citation type="submission" date="2015-01" db="EMBL/GenBank/DDBJ databases">
        <title>Evolutionary Origins and Diversification of the Mycorrhizal Mutualists.</title>
        <authorList>
            <consortium name="DOE Joint Genome Institute"/>
            <consortium name="Mycorrhizal Genomics Consortium"/>
            <person name="Kohler A."/>
            <person name="Kuo A."/>
            <person name="Nagy L.G."/>
            <person name="Floudas D."/>
            <person name="Copeland A."/>
            <person name="Barry K.W."/>
            <person name="Cichocki N."/>
            <person name="Veneault-Fourrey C."/>
            <person name="LaButti K."/>
            <person name="Lindquist E.A."/>
            <person name="Lipzen A."/>
            <person name="Lundell T."/>
            <person name="Morin E."/>
            <person name="Murat C."/>
            <person name="Riley R."/>
            <person name="Ohm R."/>
            <person name="Sun H."/>
            <person name="Tunlid A."/>
            <person name="Henrissat B."/>
            <person name="Grigoriev I.V."/>
            <person name="Hibbett D.S."/>
            <person name="Martin F."/>
        </authorList>
    </citation>
    <scope>NUCLEOTIDE SEQUENCE [LARGE SCALE GENOMIC DNA]</scope>
    <source>
        <strain evidence="2">MAFF 305830</strain>
    </source>
</reference>
<accession>A0A0C2X8S8</accession>